<dbReference type="EMBL" id="WXYQ01000005">
    <property type="protein sequence ID" value="NBG95559.1"/>
    <property type="molecule type" value="Genomic_DNA"/>
</dbReference>
<keyword evidence="1 6" id="KW-0732">Signal</keyword>
<dbReference type="Proteomes" id="UP000470384">
    <property type="component" value="Unassembled WGS sequence"/>
</dbReference>
<dbReference type="Pfam" id="PF01323">
    <property type="entry name" value="DSBA"/>
    <property type="match status" value="1"/>
</dbReference>
<feature type="coiled-coil region" evidence="5">
    <location>
        <begin position="65"/>
        <end position="98"/>
    </location>
</feature>
<evidence type="ECO:0000256" key="3">
    <source>
        <dbReference type="ARBA" id="ARBA00023157"/>
    </source>
</evidence>
<dbReference type="AlphaFoldDB" id="A0A845QB01"/>
<gene>
    <name evidence="8" type="ORF">GTQ45_07410</name>
</gene>
<dbReference type="PANTHER" id="PTHR13887">
    <property type="entry name" value="GLUTATHIONE S-TRANSFERASE KAPPA"/>
    <property type="match status" value="1"/>
</dbReference>
<comment type="caution">
    <text evidence="8">The sequence shown here is derived from an EMBL/GenBank/DDBJ whole genome shotgun (WGS) entry which is preliminary data.</text>
</comment>
<keyword evidence="4" id="KW-0676">Redox-active center</keyword>
<feature type="chain" id="PRO_5032315570" evidence="6">
    <location>
        <begin position="36"/>
        <end position="265"/>
    </location>
</feature>
<dbReference type="SUPFAM" id="SSF52833">
    <property type="entry name" value="Thioredoxin-like"/>
    <property type="match status" value="1"/>
</dbReference>
<dbReference type="GeneID" id="300654975"/>
<dbReference type="InterPro" id="IPR036249">
    <property type="entry name" value="Thioredoxin-like_sf"/>
</dbReference>
<evidence type="ECO:0000256" key="5">
    <source>
        <dbReference type="SAM" id="Coils"/>
    </source>
</evidence>
<evidence type="ECO:0000256" key="6">
    <source>
        <dbReference type="SAM" id="SignalP"/>
    </source>
</evidence>
<evidence type="ECO:0000313" key="9">
    <source>
        <dbReference type="Proteomes" id="UP000470384"/>
    </source>
</evidence>
<keyword evidence="3" id="KW-1015">Disulfide bond</keyword>
<organism evidence="8 9">
    <name type="scientific">Pyruvatibacter mobilis</name>
    <dbReference type="NCBI Taxonomy" id="1712261"/>
    <lineage>
        <taxon>Bacteria</taxon>
        <taxon>Pseudomonadati</taxon>
        <taxon>Pseudomonadota</taxon>
        <taxon>Alphaproteobacteria</taxon>
        <taxon>Hyphomicrobiales</taxon>
        <taxon>Parvibaculaceae</taxon>
        <taxon>Pyruvatibacter</taxon>
    </lineage>
</organism>
<dbReference type="GO" id="GO:0016491">
    <property type="term" value="F:oxidoreductase activity"/>
    <property type="evidence" value="ECO:0007669"/>
    <property type="project" value="UniProtKB-KW"/>
</dbReference>
<dbReference type="RefSeq" id="WP_160587506.1">
    <property type="nucleotide sequence ID" value="NZ_BMHN01000001.1"/>
</dbReference>
<protein>
    <submittedName>
        <fullName evidence="8">Thioredoxin domain-containing protein</fullName>
    </submittedName>
</protein>
<dbReference type="OrthoDB" id="9780147at2"/>
<dbReference type="InterPro" id="IPR001853">
    <property type="entry name" value="DSBA-like_thioredoxin_dom"/>
</dbReference>
<dbReference type="PROSITE" id="PS51352">
    <property type="entry name" value="THIOREDOXIN_2"/>
    <property type="match status" value="1"/>
</dbReference>
<keyword evidence="2" id="KW-0560">Oxidoreductase</keyword>
<dbReference type="InterPro" id="IPR041205">
    <property type="entry name" value="ScsC_N"/>
</dbReference>
<evidence type="ECO:0000256" key="4">
    <source>
        <dbReference type="ARBA" id="ARBA00023284"/>
    </source>
</evidence>
<accession>A0A845QB01</accession>
<reference evidence="8 9" key="1">
    <citation type="journal article" date="2016" name="Int. J. Syst. Evol. Microbiol.">
        <title>Pyruvatibacter mobilis gen. nov., sp. nov., a marine bacterium from the culture broth of Picochlorum sp. 122.</title>
        <authorList>
            <person name="Wang G."/>
            <person name="Tang M."/>
            <person name="Wu H."/>
            <person name="Dai S."/>
            <person name="Li T."/>
            <person name="Chen C."/>
            <person name="He H."/>
            <person name="Fan J."/>
            <person name="Xiang W."/>
            <person name="Li X."/>
        </authorList>
    </citation>
    <scope>NUCLEOTIDE SEQUENCE [LARGE SCALE GENOMIC DNA]</scope>
    <source>
        <strain evidence="8 9">GYP-11</strain>
    </source>
</reference>
<feature type="signal peptide" evidence="6">
    <location>
        <begin position="1"/>
        <end position="35"/>
    </location>
</feature>
<dbReference type="Gene3D" id="3.40.30.10">
    <property type="entry name" value="Glutaredoxin"/>
    <property type="match status" value="1"/>
</dbReference>
<name>A0A845QB01_9HYPH</name>
<dbReference type="InterPro" id="IPR013766">
    <property type="entry name" value="Thioredoxin_domain"/>
</dbReference>
<evidence type="ECO:0000256" key="1">
    <source>
        <dbReference type="ARBA" id="ARBA00022729"/>
    </source>
</evidence>
<evidence type="ECO:0000259" key="7">
    <source>
        <dbReference type="PROSITE" id="PS51352"/>
    </source>
</evidence>
<evidence type="ECO:0000313" key="8">
    <source>
        <dbReference type="EMBL" id="NBG95559.1"/>
    </source>
</evidence>
<proteinExistence type="predicted"/>
<dbReference type="CDD" id="cd03023">
    <property type="entry name" value="DsbA_Com1_like"/>
    <property type="match status" value="1"/>
</dbReference>
<sequence>MLMSSLAFVLRPARASFVALGLAALLPLAPMTALAQEGGKTFSEAEKAAIGEVVRDYLLENPQLMLEVMDALEAYESEAEAKQQAAAIAANREGLEQDGFSFVAGNPDGAITVVEFFDYRCPYCKQVADDMTKLIERHDDVRLVLKEFPILGPNSTIASEAAIAAIPQGKYLDFHFALLESKGTLDRAKVMEIAEAEGLDTDKLARDMESARVDRIIDTNHDLAREIGVRGTPAFVIGDSLIPGAASIEEIEARIQAVRDAAKAG</sequence>
<evidence type="ECO:0000256" key="2">
    <source>
        <dbReference type="ARBA" id="ARBA00023002"/>
    </source>
</evidence>
<keyword evidence="5" id="KW-0175">Coiled coil</keyword>
<dbReference type="Pfam" id="PF18312">
    <property type="entry name" value="ScsC_N"/>
    <property type="match status" value="1"/>
</dbReference>
<keyword evidence="9" id="KW-1185">Reference proteome</keyword>
<feature type="domain" description="Thioredoxin" evidence="7">
    <location>
        <begin position="79"/>
        <end position="260"/>
    </location>
</feature>
<dbReference type="PANTHER" id="PTHR13887:SF14">
    <property type="entry name" value="DISULFIDE BOND FORMATION PROTEIN D"/>
    <property type="match status" value="1"/>
</dbReference>